<dbReference type="EMBL" id="CP025611">
    <property type="protein sequence ID" value="AUN31909.1"/>
    <property type="molecule type" value="Genomic_DNA"/>
</dbReference>
<dbReference type="InterPro" id="IPR025404">
    <property type="entry name" value="DUF4130"/>
</dbReference>
<reference evidence="2 3" key="1">
    <citation type="submission" date="2017-12" db="EMBL/GenBank/DDBJ databases">
        <title>Genomes of bacteria within cyanobacterial aggregates.</title>
        <authorList>
            <person name="Cai H."/>
        </authorList>
    </citation>
    <scope>NUCLEOTIDE SEQUENCE [LARGE SCALE GENOMIC DNA]</scope>
    <source>
        <strain evidence="2 3">TH16</strain>
    </source>
</reference>
<dbReference type="OrthoDB" id="5290748at2"/>
<evidence type="ECO:0000313" key="2">
    <source>
        <dbReference type="EMBL" id="AUN31909.1"/>
    </source>
</evidence>
<dbReference type="AlphaFoldDB" id="A0A2K9NFQ1"/>
<evidence type="ECO:0000313" key="3">
    <source>
        <dbReference type="Proteomes" id="UP000234752"/>
    </source>
</evidence>
<dbReference type="Proteomes" id="UP000234752">
    <property type="component" value="Chromosome eg_1"/>
</dbReference>
<accession>A0A2K9NFQ1</accession>
<dbReference type="NCBIfam" id="TIGR03915">
    <property type="entry name" value="SAM_7_link_chp"/>
    <property type="match status" value="1"/>
</dbReference>
<dbReference type="InterPro" id="IPR023875">
    <property type="entry name" value="DNA_repair_put"/>
</dbReference>
<dbReference type="KEGG" id="ncb:C0V82_15795"/>
<name>A0A2K9NFQ1_9PROT</name>
<keyword evidence="3" id="KW-1185">Reference proteome</keyword>
<feature type="domain" description="DUF4130" evidence="1">
    <location>
        <begin position="81"/>
        <end position="239"/>
    </location>
</feature>
<organism evidence="2 3">
    <name type="scientific">Niveispirillum cyanobacteriorum</name>
    <dbReference type="NCBI Taxonomy" id="1612173"/>
    <lineage>
        <taxon>Bacteria</taxon>
        <taxon>Pseudomonadati</taxon>
        <taxon>Pseudomonadota</taxon>
        <taxon>Alphaproteobacteria</taxon>
        <taxon>Rhodospirillales</taxon>
        <taxon>Azospirillaceae</taxon>
        <taxon>Niveispirillum</taxon>
    </lineage>
</organism>
<proteinExistence type="predicted"/>
<sequence length="276" mass="31674">MIRLGLRGRGDLAEWRDAARALLRARVGPGDVEWRVREAAADLFGMADDPLPPPDPSLPAPTVPAAFLTLADAVICHVDPARFALLYRLLWRVQREKALLSNPSDADVARAETLTKAIRRDAHKMKAFVRFKEMGPPQDGRRRFAAWFEPDNYIVGRTAGFFQRRFTDMDWIIATPKGSAAWDGQHLTLSDEPSEKPDLIDDTDDLWRTYFAHIFNPARLKVRAMQSEMPKKYWKNLPEADLIPDLIAGAEDRMREMIEREATQPKPFHYRLRERD</sequence>
<dbReference type="Pfam" id="PF13566">
    <property type="entry name" value="DUF4130"/>
    <property type="match status" value="1"/>
</dbReference>
<gene>
    <name evidence="2" type="ORF">C0V82_15795</name>
</gene>
<protein>
    <recommendedName>
        <fullName evidence="1">DUF4130 domain-containing protein</fullName>
    </recommendedName>
</protein>
<evidence type="ECO:0000259" key="1">
    <source>
        <dbReference type="Pfam" id="PF13566"/>
    </source>
</evidence>